<evidence type="ECO:0000259" key="14">
    <source>
        <dbReference type="Pfam" id="PF00593"/>
    </source>
</evidence>
<dbReference type="Pfam" id="PF00593">
    <property type="entry name" value="TonB_dep_Rec_b-barrel"/>
    <property type="match status" value="1"/>
</dbReference>
<evidence type="ECO:0000256" key="9">
    <source>
        <dbReference type="ARBA" id="ARBA00023136"/>
    </source>
</evidence>
<keyword evidence="7" id="KW-0406">Ion transport</keyword>
<keyword evidence="2 11" id="KW-0813">Transport</keyword>
<dbReference type="GO" id="GO:0009279">
    <property type="term" value="C:cell outer membrane"/>
    <property type="evidence" value="ECO:0007669"/>
    <property type="project" value="UniProtKB-SubCell"/>
</dbReference>
<evidence type="ECO:0008006" key="18">
    <source>
        <dbReference type="Google" id="ProtNLM"/>
    </source>
</evidence>
<dbReference type="InterPro" id="IPR039426">
    <property type="entry name" value="TonB-dep_rcpt-like"/>
</dbReference>
<keyword evidence="10 11" id="KW-0998">Cell outer membrane</keyword>
<evidence type="ECO:0000256" key="12">
    <source>
        <dbReference type="RuleBase" id="RU003357"/>
    </source>
</evidence>
<comment type="subcellular location">
    <subcellularLocation>
        <location evidence="1 11">Cell outer membrane</location>
        <topology evidence="1 11">Multi-pass membrane protein</topology>
    </subcellularLocation>
</comment>
<dbReference type="AlphaFoldDB" id="A0A2A2SEW6"/>
<keyword evidence="4" id="KW-0410">Iron transport</keyword>
<protein>
    <recommendedName>
        <fullName evidence="18">TonB-dependent receptor</fullName>
    </recommendedName>
</protein>
<evidence type="ECO:0000256" key="2">
    <source>
        <dbReference type="ARBA" id="ARBA00022448"/>
    </source>
</evidence>
<keyword evidence="8 12" id="KW-0798">TonB box</keyword>
<evidence type="ECO:0000256" key="1">
    <source>
        <dbReference type="ARBA" id="ARBA00004571"/>
    </source>
</evidence>
<evidence type="ECO:0000256" key="13">
    <source>
        <dbReference type="SAM" id="MobiDB-lite"/>
    </source>
</evidence>
<comment type="caution">
    <text evidence="16">The sequence shown here is derived from an EMBL/GenBank/DDBJ whole genome shotgun (WGS) entry which is preliminary data.</text>
</comment>
<sequence>MGHARDTGRGAMRKQRVESTGTSNAGMSNGGRRAAFLMGAGVLALLASPALAQTDPPPSPQEGQTGAGVAGADAAAAQPNSTDTGPDSAQIGDIVVTAQRREESLQRVPLSITAVSGEALKQANVTDINRIEQIAPGVRIGRSGSDARPAIRGVFTEAIGANSDPRIGFYIDDIYQSRTSQALAAFVDLERVEVQKGPQGTLYGRNSFGGNIAIYSATPKDEFSAGVDALYGRFNRARVEGFVNVPLTDGIAARVAGAYEYQDGYVKNTSTGDDLGDEDAAFVRGILRVAPPESDLEIQLLGSYYRQGGNGISAFGYKSIGTLADPSLVRGPGGSITLPGGRVLTFPNGFNGTAFPSTFANPIPVPFNSRFRDGVPDVAGGDIGVPIERDPYRINFDADVRRKTEQTQFSALINYDIGPVRFRSISSYTDFYALRQSDNDFSPAPIAVDSNLTKVQTITQELQLLSNDTTSPFQWIIGGFYYDDDVEEIFFSDNFVPGYPVAGQPSLSLFSNTLLPGGAFPNNTPIASNRSDNFSPVRVRTKSYAGFVQASYTLFDSLRFTAGYRRTSDRKRYAAGVGQGAQQNPATPTVAPYFVFDLNQPVNYACNPAGGTQLGGNNPAQPGSTALNSANGIGINCGRAKFDFDTWRGAVDYQITPDNMIYASVSKGVRSGGFNNVLAPAGTPGVAPGEVLPFAPEEVTAYEVGFKNRFAGDTVQLNLAFFYNDFTDLQVQTSVPAPNGLTVLSIITNAGKSRAYGVEIDGIFKPVPELTFQAAFNYLNAKDTDFVTGTFGNGLCAVVAGGCPAPAALPAGATAAQIAAYNAQLNANAFGIGPQGAPFPNPVTDPARFQQVFLSGGVAAAQGGNLPVYNYIIAGRLADGRKVKSQTPLSPEYTIQLGVAYDIDLGGGRLTPSVQSYFSSDFINTAFTPNFGRQDAFTRTDLRLTFLTADERLTLQAFVENLENTAVLNRVAFGGNRSLNGVYGLPRTYGVKAGIRF</sequence>
<evidence type="ECO:0000259" key="15">
    <source>
        <dbReference type="Pfam" id="PF07715"/>
    </source>
</evidence>
<gene>
    <name evidence="16" type="ORF">CKY28_08775</name>
</gene>
<comment type="similarity">
    <text evidence="11 12">Belongs to the TonB-dependent receptor family.</text>
</comment>
<evidence type="ECO:0000256" key="8">
    <source>
        <dbReference type="ARBA" id="ARBA00023077"/>
    </source>
</evidence>
<proteinExistence type="inferred from homology"/>
<evidence type="ECO:0000256" key="11">
    <source>
        <dbReference type="PROSITE-ProRule" id="PRU01360"/>
    </source>
</evidence>
<dbReference type="PANTHER" id="PTHR32552:SF81">
    <property type="entry name" value="TONB-DEPENDENT OUTER MEMBRANE RECEPTOR"/>
    <property type="match status" value="1"/>
</dbReference>
<feature type="domain" description="TonB-dependent receptor plug" evidence="15">
    <location>
        <begin position="105"/>
        <end position="210"/>
    </location>
</feature>
<evidence type="ECO:0000256" key="10">
    <source>
        <dbReference type="ARBA" id="ARBA00023237"/>
    </source>
</evidence>
<evidence type="ECO:0000256" key="4">
    <source>
        <dbReference type="ARBA" id="ARBA00022496"/>
    </source>
</evidence>
<dbReference type="PANTHER" id="PTHR32552">
    <property type="entry name" value="FERRICHROME IRON RECEPTOR-RELATED"/>
    <property type="match status" value="1"/>
</dbReference>
<evidence type="ECO:0000313" key="17">
    <source>
        <dbReference type="Proteomes" id="UP000218151"/>
    </source>
</evidence>
<feature type="compositionally biased region" description="Polar residues" evidence="13">
    <location>
        <begin position="78"/>
        <end position="87"/>
    </location>
</feature>
<organism evidence="16 17">
    <name type="scientific">Sphingomonas lenta</name>
    <dbReference type="NCBI Taxonomy" id="1141887"/>
    <lineage>
        <taxon>Bacteria</taxon>
        <taxon>Pseudomonadati</taxon>
        <taxon>Pseudomonadota</taxon>
        <taxon>Alphaproteobacteria</taxon>
        <taxon>Sphingomonadales</taxon>
        <taxon>Sphingomonadaceae</taxon>
        <taxon>Sphingomonas</taxon>
    </lineage>
</organism>
<dbReference type="PROSITE" id="PS52016">
    <property type="entry name" value="TONB_DEPENDENT_REC_3"/>
    <property type="match status" value="1"/>
</dbReference>
<evidence type="ECO:0000256" key="6">
    <source>
        <dbReference type="ARBA" id="ARBA00023004"/>
    </source>
</evidence>
<feature type="compositionally biased region" description="Polar residues" evidence="13">
    <location>
        <begin position="18"/>
        <end position="27"/>
    </location>
</feature>
<evidence type="ECO:0000256" key="7">
    <source>
        <dbReference type="ARBA" id="ARBA00023065"/>
    </source>
</evidence>
<dbReference type="Gene3D" id="2.40.170.20">
    <property type="entry name" value="TonB-dependent receptor, beta-barrel domain"/>
    <property type="match status" value="3"/>
</dbReference>
<evidence type="ECO:0000256" key="5">
    <source>
        <dbReference type="ARBA" id="ARBA00022692"/>
    </source>
</evidence>
<keyword evidence="6" id="KW-0408">Iron</keyword>
<dbReference type="OrthoDB" id="7208812at2"/>
<dbReference type="InterPro" id="IPR036942">
    <property type="entry name" value="Beta-barrel_TonB_sf"/>
</dbReference>
<accession>A0A2A2SEW6</accession>
<keyword evidence="3 11" id="KW-1134">Transmembrane beta strand</keyword>
<dbReference type="SUPFAM" id="SSF56935">
    <property type="entry name" value="Porins"/>
    <property type="match status" value="1"/>
</dbReference>
<name>A0A2A2SEW6_9SPHN</name>
<dbReference type="EMBL" id="NSLI01000003">
    <property type="protein sequence ID" value="PAX07722.1"/>
    <property type="molecule type" value="Genomic_DNA"/>
</dbReference>
<feature type="region of interest" description="Disordered" evidence="13">
    <location>
        <begin position="51"/>
        <end position="89"/>
    </location>
</feature>
<dbReference type="Pfam" id="PF07715">
    <property type="entry name" value="Plug"/>
    <property type="match status" value="1"/>
</dbReference>
<dbReference type="InterPro" id="IPR012910">
    <property type="entry name" value="Plug_dom"/>
</dbReference>
<dbReference type="GO" id="GO:0006826">
    <property type="term" value="P:iron ion transport"/>
    <property type="evidence" value="ECO:0007669"/>
    <property type="project" value="UniProtKB-KW"/>
</dbReference>
<feature type="domain" description="TonB-dependent receptor-like beta-barrel" evidence="14">
    <location>
        <begin position="376"/>
        <end position="962"/>
    </location>
</feature>
<evidence type="ECO:0000256" key="3">
    <source>
        <dbReference type="ARBA" id="ARBA00022452"/>
    </source>
</evidence>
<keyword evidence="9 11" id="KW-0472">Membrane</keyword>
<keyword evidence="17" id="KW-1185">Reference proteome</keyword>
<reference evidence="17" key="1">
    <citation type="submission" date="2017-09" db="EMBL/GenBank/DDBJ databases">
        <authorList>
            <person name="Feng G."/>
            <person name="Zhu H."/>
        </authorList>
    </citation>
    <scope>NUCLEOTIDE SEQUENCE [LARGE SCALE GENOMIC DNA]</scope>
    <source>
        <strain evidence="17">1PNM-20</strain>
    </source>
</reference>
<keyword evidence="5 11" id="KW-0812">Transmembrane</keyword>
<dbReference type="Proteomes" id="UP000218151">
    <property type="component" value="Unassembled WGS sequence"/>
</dbReference>
<evidence type="ECO:0000313" key="16">
    <source>
        <dbReference type="EMBL" id="PAX07722.1"/>
    </source>
</evidence>
<dbReference type="InterPro" id="IPR000531">
    <property type="entry name" value="Beta-barrel_TonB"/>
</dbReference>
<feature type="region of interest" description="Disordered" evidence="13">
    <location>
        <begin position="1"/>
        <end position="30"/>
    </location>
</feature>